<organism evidence="2 3">
    <name type="scientific">Arabidopsis thaliana x Arabidopsis arenosa</name>
    <dbReference type="NCBI Taxonomy" id="1240361"/>
    <lineage>
        <taxon>Eukaryota</taxon>
        <taxon>Viridiplantae</taxon>
        <taxon>Streptophyta</taxon>
        <taxon>Embryophyta</taxon>
        <taxon>Tracheophyta</taxon>
        <taxon>Spermatophyta</taxon>
        <taxon>Magnoliopsida</taxon>
        <taxon>eudicotyledons</taxon>
        <taxon>Gunneridae</taxon>
        <taxon>Pentapetalae</taxon>
        <taxon>rosids</taxon>
        <taxon>malvids</taxon>
        <taxon>Brassicales</taxon>
        <taxon>Brassicaceae</taxon>
        <taxon>Camelineae</taxon>
        <taxon>Arabidopsis</taxon>
    </lineage>
</organism>
<comment type="caution">
    <text evidence="2">The sequence shown here is derived from an EMBL/GenBank/DDBJ whole genome shotgun (WGS) entry which is preliminary data.</text>
</comment>
<dbReference type="InterPro" id="IPR001810">
    <property type="entry name" value="F-box_dom"/>
</dbReference>
<dbReference type="Pfam" id="PF08387">
    <property type="entry name" value="FBD"/>
    <property type="match status" value="1"/>
</dbReference>
<dbReference type="InterPro" id="IPR006566">
    <property type="entry name" value="FBD"/>
</dbReference>
<dbReference type="InterPro" id="IPR055411">
    <property type="entry name" value="LRR_FXL15/At3g58940/PEG3-like"/>
</dbReference>
<protein>
    <submittedName>
        <fullName evidence="2">FBD domain</fullName>
    </submittedName>
</protein>
<evidence type="ECO:0000313" key="3">
    <source>
        <dbReference type="Proteomes" id="UP000694240"/>
    </source>
</evidence>
<accession>A0A8T2BJE4</accession>
<dbReference type="PANTHER" id="PTHR31900">
    <property type="entry name" value="F-BOX/RNI SUPERFAMILY PROTEIN-RELATED"/>
    <property type="match status" value="1"/>
</dbReference>
<keyword evidence="3" id="KW-1185">Reference proteome</keyword>
<dbReference type="CDD" id="cd22160">
    <property type="entry name" value="F-box_AtFBL13-like"/>
    <property type="match status" value="1"/>
</dbReference>
<dbReference type="SMART" id="SM00256">
    <property type="entry name" value="FBOX"/>
    <property type="match status" value="1"/>
</dbReference>
<sequence length="462" mass="52624">MGEAGRKRGRAKGSRKRKIEGDWISDLPESLLCKVLLNLPTKDVVRTSVLSKRWKNIWKCVPGLDLSGEDIKMYYIYVTFVNRFLKFNRKYQIESFKLSYPGDGNCEPELDLMKRWITTVIQLKVKNLEFFDYSWANGTFNIPTSIYTCNSLVYLKLSTVTMSTVKSVSLPSLRVLKLSAVKFADHLDLETLISGCTALETLVISYFDRFEVLRVCSQSLLSFTHVAQKRYFTHVGHKCLAEEDLSIVIDAPRLEYLKLSDHQTASFIIKNSGSLVAVDINVVFNLSFGFDPRDLPKRSMIGNFLVGISCVKNMTISSITLEVIYDYLRCEPLPLFRNLSFLRVKFYNYSLKMLPTFLESCPNLKSLVLGSTKKQNMKEISMFSGPGPQGFLPSLEYVEIKVPLKGVVVEIMKLVGYFLEKSTILKKLTLCLDDSRKTGEPFIRKELLTIPRISTSCQVLVL</sequence>
<dbReference type="Pfam" id="PF00646">
    <property type="entry name" value="F-box"/>
    <property type="match status" value="1"/>
</dbReference>
<dbReference type="Proteomes" id="UP000694240">
    <property type="component" value="Chromosome 7"/>
</dbReference>
<feature type="domain" description="F-box" evidence="1">
    <location>
        <begin position="21"/>
        <end position="57"/>
    </location>
</feature>
<name>A0A8T2BJE4_9BRAS</name>
<dbReference type="AlphaFoldDB" id="A0A8T2BJE4"/>
<dbReference type="InterPro" id="IPR050232">
    <property type="entry name" value="FBL13/AtMIF1-like"/>
</dbReference>
<dbReference type="SMART" id="SM00579">
    <property type="entry name" value="FBD"/>
    <property type="match status" value="1"/>
</dbReference>
<proteinExistence type="predicted"/>
<reference evidence="2 3" key="1">
    <citation type="submission" date="2020-12" db="EMBL/GenBank/DDBJ databases">
        <title>Concerted genomic and epigenomic changes stabilize Arabidopsis allopolyploids.</title>
        <authorList>
            <person name="Chen Z."/>
        </authorList>
    </citation>
    <scope>NUCLEOTIDE SEQUENCE [LARGE SCALE GENOMIC DNA]</scope>
    <source>
        <strain evidence="2">Allo738</strain>
        <tissue evidence="2">Leaf</tissue>
    </source>
</reference>
<evidence type="ECO:0000313" key="2">
    <source>
        <dbReference type="EMBL" id="KAG7587537.1"/>
    </source>
</evidence>
<dbReference type="EMBL" id="JAEFBK010000007">
    <property type="protein sequence ID" value="KAG7587537.1"/>
    <property type="molecule type" value="Genomic_DNA"/>
</dbReference>
<dbReference type="PANTHER" id="PTHR31900:SF33">
    <property type="entry name" value="PROTEIN WITH RNI-LIKE_FBD-LIKE DOMAIN"/>
    <property type="match status" value="1"/>
</dbReference>
<dbReference type="Pfam" id="PF24758">
    <property type="entry name" value="LRR_At5g56370"/>
    <property type="match status" value="1"/>
</dbReference>
<evidence type="ECO:0000259" key="1">
    <source>
        <dbReference type="PROSITE" id="PS50181"/>
    </source>
</evidence>
<dbReference type="InterPro" id="IPR053781">
    <property type="entry name" value="F-box_AtFBL13-like"/>
</dbReference>
<gene>
    <name evidence="2" type="ORF">ISN45_Aa02g027130</name>
</gene>
<dbReference type="PROSITE" id="PS50181">
    <property type="entry name" value="FBOX"/>
    <property type="match status" value="1"/>
</dbReference>